<dbReference type="RefSeq" id="WP_196912311.1">
    <property type="nucleotide sequence ID" value="NZ_JADTFC010000009.1"/>
</dbReference>
<dbReference type="Proteomes" id="UP000608450">
    <property type="component" value="Unassembled WGS sequence"/>
</dbReference>
<dbReference type="Pfam" id="PF12697">
    <property type="entry name" value="Abhydrolase_6"/>
    <property type="match status" value="1"/>
</dbReference>
<dbReference type="InterPro" id="IPR029058">
    <property type="entry name" value="AB_hydrolase_fold"/>
</dbReference>
<dbReference type="SUPFAM" id="SSF53474">
    <property type="entry name" value="alpha/beta-Hydrolases"/>
    <property type="match status" value="1"/>
</dbReference>
<organism evidence="2 3">
    <name type="scientific">Pseudomonas nitroreducens</name>
    <dbReference type="NCBI Taxonomy" id="46680"/>
    <lineage>
        <taxon>Bacteria</taxon>
        <taxon>Pseudomonadati</taxon>
        <taxon>Pseudomonadota</taxon>
        <taxon>Gammaproteobacteria</taxon>
        <taxon>Pseudomonadales</taxon>
        <taxon>Pseudomonadaceae</taxon>
        <taxon>Pseudomonas</taxon>
    </lineage>
</organism>
<dbReference type="InterPro" id="IPR052897">
    <property type="entry name" value="Sec-Metab_Biosynth_Hydrolase"/>
</dbReference>
<dbReference type="PANTHER" id="PTHR37017">
    <property type="entry name" value="AB HYDROLASE-1 DOMAIN-CONTAINING PROTEIN-RELATED"/>
    <property type="match status" value="1"/>
</dbReference>
<gene>
    <name evidence="2" type="ORF">I5I61_06005</name>
</gene>
<accession>A0ABS0KFZ1</accession>
<dbReference type="InterPro" id="IPR000073">
    <property type="entry name" value="AB_hydrolase_1"/>
</dbReference>
<dbReference type="GO" id="GO:0016787">
    <property type="term" value="F:hydrolase activity"/>
    <property type="evidence" value="ECO:0007669"/>
    <property type="project" value="UniProtKB-KW"/>
</dbReference>
<feature type="domain" description="AB hydrolase-1" evidence="1">
    <location>
        <begin position="4"/>
        <end position="238"/>
    </location>
</feature>
<dbReference type="PANTHER" id="PTHR37017:SF11">
    <property type="entry name" value="ESTERASE_LIPASE_THIOESTERASE DOMAIN-CONTAINING PROTEIN"/>
    <property type="match status" value="1"/>
</dbReference>
<keyword evidence="3" id="KW-1185">Reference proteome</keyword>
<comment type="caution">
    <text evidence="2">The sequence shown here is derived from an EMBL/GenBank/DDBJ whole genome shotgun (WGS) entry which is preliminary data.</text>
</comment>
<name>A0ABS0KFZ1_PSENT</name>
<evidence type="ECO:0000313" key="3">
    <source>
        <dbReference type="Proteomes" id="UP000608450"/>
    </source>
</evidence>
<proteinExistence type="predicted"/>
<evidence type="ECO:0000313" key="2">
    <source>
        <dbReference type="EMBL" id="MBG6286995.1"/>
    </source>
</evidence>
<dbReference type="EMBL" id="JADTFC010000009">
    <property type="protein sequence ID" value="MBG6286995.1"/>
    <property type="molecule type" value="Genomic_DNA"/>
</dbReference>
<protein>
    <submittedName>
        <fullName evidence="2">Alpha/beta fold hydrolase</fullName>
    </submittedName>
</protein>
<keyword evidence="2" id="KW-0378">Hydrolase</keyword>
<sequence>MADLILLHGGQHGSWCWEPLLKVFAAEGNPFDRVIALDMPGCGGKRERNPDGVSLAEITRELNDELRAAKVKDGVLLGHSIAGVLLPMMVLEDPALFARLVHLATSAPEEGQTIMQMLGTSRQGEDPNEVGWPVDMQNTQPDALAVAFFGRDLNPQQLAWLLTEVSQDRTPPAAQFEPVSRQGYAQLGVDATYILTMRDDILPPEWQRRFAQRLECSKVVEIDTPHEPFVSHPELLASVLRTLA</sequence>
<dbReference type="Gene3D" id="3.40.50.1820">
    <property type="entry name" value="alpha/beta hydrolase"/>
    <property type="match status" value="1"/>
</dbReference>
<evidence type="ECO:0000259" key="1">
    <source>
        <dbReference type="Pfam" id="PF12697"/>
    </source>
</evidence>
<reference evidence="2 3" key="1">
    <citation type="submission" date="2020-11" db="EMBL/GenBank/DDBJ databases">
        <title>Enhanced detection system for hospital associated transmission using whole genome sequencing surveillance.</title>
        <authorList>
            <person name="Harrison L.H."/>
            <person name="Van Tyne D."/>
            <person name="Marsh J.W."/>
            <person name="Griffith M.P."/>
            <person name="Snyder D.J."/>
            <person name="Cooper V.S."/>
            <person name="Mustapha M."/>
        </authorList>
    </citation>
    <scope>NUCLEOTIDE SEQUENCE [LARGE SCALE GENOMIC DNA]</scope>
    <source>
        <strain evidence="2 3">PSA00705</strain>
    </source>
</reference>